<protein>
    <submittedName>
        <fullName evidence="1">Uncharacterized protein</fullName>
    </submittedName>
</protein>
<reference evidence="1 2" key="1">
    <citation type="submission" date="2019-01" db="EMBL/GenBank/DDBJ databases">
        <title>A chromosome-scale genome assembly of the yellow perch, Perca flavescens.</title>
        <authorList>
            <person name="Feron R."/>
            <person name="Morvezen R."/>
            <person name="Bestin A."/>
            <person name="Haffray P."/>
            <person name="Klopp C."/>
            <person name="Zahm M."/>
            <person name="Cabau C."/>
            <person name="Roques C."/>
            <person name="Donnadieu C."/>
            <person name="Bouchez O."/>
            <person name="Christie M."/>
            <person name="Larson W."/>
            <person name="Guiguen Y."/>
        </authorList>
    </citation>
    <scope>NUCLEOTIDE SEQUENCE [LARGE SCALE GENOMIC DNA]</scope>
    <source>
        <strain evidence="1">YP-PL-M2</strain>
        <tissue evidence="1">Blood</tissue>
    </source>
</reference>
<accession>A0A484CDM5</accession>
<name>A0A484CDM5_PERFV</name>
<dbReference type="Proteomes" id="UP000295070">
    <property type="component" value="Chromosome 16"/>
</dbReference>
<keyword evidence="2" id="KW-1185">Reference proteome</keyword>
<sequence length="114" mass="12916">MVLIFFQIGASVETFLESLEPGQPILMCVGEQKNNLQRFYIIVDHKAIPGKAQTSLAAFDELFKAHFIFNVNYQESLHSFYTLIQTTVFNIDVGSTEESPCVKELRARLLNTSI</sequence>
<proteinExistence type="predicted"/>
<dbReference type="EMBL" id="SCKG01000016">
    <property type="protein sequence ID" value="TDH01912.1"/>
    <property type="molecule type" value="Genomic_DNA"/>
</dbReference>
<gene>
    <name evidence="1" type="ORF">EPR50_G00167560</name>
</gene>
<dbReference type="AlphaFoldDB" id="A0A484CDM5"/>
<comment type="caution">
    <text evidence="1">The sequence shown here is derived from an EMBL/GenBank/DDBJ whole genome shotgun (WGS) entry which is preliminary data.</text>
</comment>
<organism evidence="1 2">
    <name type="scientific">Perca flavescens</name>
    <name type="common">American yellow perch</name>
    <name type="synonym">Morone flavescens</name>
    <dbReference type="NCBI Taxonomy" id="8167"/>
    <lineage>
        <taxon>Eukaryota</taxon>
        <taxon>Metazoa</taxon>
        <taxon>Chordata</taxon>
        <taxon>Craniata</taxon>
        <taxon>Vertebrata</taxon>
        <taxon>Euteleostomi</taxon>
        <taxon>Actinopterygii</taxon>
        <taxon>Neopterygii</taxon>
        <taxon>Teleostei</taxon>
        <taxon>Neoteleostei</taxon>
        <taxon>Acanthomorphata</taxon>
        <taxon>Eupercaria</taxon>
        <taxon>Perciformes</taxon>
        <taxon>Percoidei</taxon>
        <taxon>Percidae</taxon>
        <taxon>Percinae</taxon>
        <taxon>Perca</taxon>
    </lineage>
</organism>
<evidence type="ECO:0000313" key="2">
    <source>
        <dbReference type="Proteomes" id="UP000295070"/>
    </source>
</evidence>
<evidence type="ECO:0000313" key="1">
    <source>
        <dbReference type="EMBL" id="TDH01912.1"/>
    </source>
</evidence>